<dbReference type="RefSeq" id="WP_207764559.1">
    <property type="nucleotide sequence ID" value="NZ_NMWT01000020.1"/>
</dbReference>
<dbReference type="PANTHER" id="PTHR45947">
    <property type="entry name" value="SULFOQUINOVOSYL TRANSFERASE SQD2"/>
    <property type="match status" value="1"/>
</dbReference>
<dbReference type="InterPro" id="IPR050194">
    <property type="entry name" value="Glycosyltransferase_grp1"/>
</dbReference>
<accession>A0A2N5J0G7</accession>
<dbReference type="EMBL" id="NMWT01000020">
    <property type="protein sequence ID" value="PLS27710.1"/>
    <property type="molecule type" value="Genomic_DNA"/>
</dbReference>
<dbReference type="PANTHER" id="PTHR45947:SF3">
    <property type="entry name" value="SULFOQUINOVOSYL TRANSFERASE SQD2"/>
    <property type="match status" value="1"/>
</dbReference>
<keyword evidence="2 5" id="KW-0808">Transferase</keyword>
<keyword evidence="6" id="KW-1185">Reference proteome</keyword>
<evidence type="ECO:0000256" key="2">
    <source>
        <dbReference type="ARBA" id="ARBA00022679"/>
    </source>
</evidence>
<comment type="caution">
    <text evidence="5">The sequence shown here is derived from an EMBL/GenBank/DDBJ whole genome shotgun (WGS) entry which is preliminary data.</text>
</comment>
<dbReference type="AlphaFoldDB" id="A0A2N5J0G7"/>
<dbReference type="Gene3D" id="3.40.50.2000">
    <property type="entry name" value="Glycogen Phosphorylase B"/>
    <property type="match status" value="2"/>
</dbReference>
<protein>
    <submittedName>
        <fullName evidence="5">Glycosyl transferase</fullName>
    </submittedName>
</protein>
<dbReference type="GO" id="GO:0016758">
    <property type="term" value="F:hexosyltransferase activity"/>
    <property type="evidence" value="ECO:0007669"/>
    <property type="project" value="TreeGrafter"/>
</dbReference>
<dbReference type="Pfam" id="PF00534">
    <property type="entry name" value="Glycos_transf_1"/>
    <property type="match status" value="1"/>
</dbReference>
<dbReference type="GO" id="GO:1901137">
    <property type="term" value="P:carbohydrate derivative biosynthetic process"/>
    <property type="evidence" value="ECO:0007669"/>
    <property type="project" value="UniProtKB-ARBA"/>
</dbReference>
<keyword evidence="1" id="KW-0328">Glycosyltransferase</keyword>
<evidence type="ECO:0000259" key="3">
    <source>
        <dbReference type="Pfam" id="PF00534"/>
    </source>
</evidence>
<dbReference type="SUPFAM" id="SSF53756">
    <property type="entry name" value="UDP-Glycosyltransferase/glycogen phosphorylase"/>
    <property type="match status" value="1"/>
</dbReference>
<evidence type="ECO:0000313" key="6">
    <source>
        <dbReference type="Proteomes" id="UP000235034"/>
    </source>
</evidence>
<dbReference type="InterPro" id="IPR028098">
    <property type="entry name" value="Glyco_trans_4-like_N"/>
</dbReference>
<reference evidence="5 6" key="1">
    <citation type="submission" date="2017-07" db="EMBL/GenBank/DDBJ databases">
        <title>Bifidobacterium novel species.</title>
        <authorList>
            <person name="Lugli G.A."/>
            <person name="Milani C."/>
            <person name="Duranti S."/>
            <person name="Mangifesta M."/>
        </authorList>
    </citation>
    <scope>NUCLEOTIDE SEQUENCE [LARGE SCALE GENOMIC DNA]</scope>
    <source>
        <strain evidence="5 6">77</strain>
    </source>
</reference>
<evidence type="ECO:0000313" key="5">
    <source>
        <dbReference type="EMBL" id="PLS27710.1"/>
    </source>
</evidence>
<evidence type="ECO:0000259" key="4">
    <source>
        <dbReference type="Pfam" id="PF13439"/>
    </source>
</evidence>
<name>A0A2N5J0G7_9BIFI</name>
<sequence>MPVIRVAQIMGRMMGGGVEATIMNHYRHIDHSRVQFDFIVDDNSTVVPREEIESLGGRVFTVPAYKHLPAYLKALRTLFAEQKPDIVHSNLNSLSVFPLSAAKKAGVPVRIAHSHSTANPGEKAKTAMKMVLRPFSRVYPTDYAACSNFAARWLFGDRLVDAGRVRVMKNAIDVDRFAFDKTIRAAKRAELGVDATQPVIGQVGRMCFQKNQLFTLDVFAKVLERRPDAVLVFAGDGDMMPQVRERIHALGIERSVRVLGVRDDVNELYQAFDVLAFPSTYEGLGMAAIEAQASGMSVVASDQVPDEASIIDGLVRFLPLDRKDAWVDALASAEPTDERADERDAVRAAGYDIDDSAARLCDWYETLVRKEGAAR</sequence>
<feature type="domain" description="Glycosyl transferase family 1" evidence="3">
    <location>
        <begin position="185"/>
        <end position="334"/>
    </location>
</feature>
<dbReference type="CDD" id="cd03812">
    <property type="entry name" value="GT4_CapH-like"/>
    <property type="match status" value="1"/>
</dbReference>
<feature type="domain" description="Glycosyltransferase subfamily 4-like N-terminal" evidence="4">
    <location>
        <begin position="16"/>
        <end position="176"/>
    </location>
</feature>
<dbReference type="InterPro" id="IPR001296">
    <property type="entry name" value="Glyco_trans_1"/>
</dbReference>
<gene>
    <name evidence="5" type="ORF">Uis4E_1396</name>
</gene>
<evidence type="ECO:0000256" key="1">
    <source>
        <dbReference type="ARBA" id="ARBA00022676"/>
    </source>
</evidence>
<dbReference type="Proteomes" id="UP000235034">
    <property type="component" value="Unassembled WGS sequence"/>
</dbReference>
<dbReference type="Pfam" id="PF13439">
    <property type="entry name" value="Glyco_transf_4"/>
    <property type="match status" value="1"/>
</dbReference>
<proteinExistence type="predicted"/>
<organism evidence="5 6">
    <name type="scientific">Bifidobacterium parmae</name>
    <dbReference type="NCBI Taxonomy" id="361854"/>
    <lineage>
        <taxon>Bacteria</taxon>
        <taxon>Bacillati</taxon>
        <taxon>Actinomycetota</taxon>
        <taxon>Actinomycetes</taxon>
        <taxon>Bifidobacteriales</taxon>
        <taxon>Bifidobacteriaceae</taxon>
        <taxon>Bifidobacterium</taxon>
    </lineage>
</organism>